<dbReference type="EMBL" id="QHCR01000019">
    <property type="protein sequence ID" value="RHX77426.1"/>
    <property type="molecule type" value="Genomic_DNA"/>
</dbReference>
<accession>A0ABX9LX51</accession>
<dbReference type="Proteomes" id="UP000285569">
    <property type="component" value="Unassembled WGS sequence"/>
</dbReference>
<name>A0ABX9LX51_9LEPT</name>
<protein>
    <submittedName>
        <fullName evidence="1">Uncharacterized protein</fullName>
    </submittedName>
</protein>
<proteinExistence type="predicted"/>
<reference evidence="1 2" key="2">
    <citation type="journal article" date="2020" name="Int. J. Syst. Evol. Microbiol.">
        <title>Leptospira yasudae sp. nov. and Leptospira stimsonii sp. nov., two new species of the pathogenic group isolated from environmental sources.</title>
        <authorList>
            <person name="Casanovas-Massana A."/>
            <person name="Hamond C."/>
            <person name="Santos L.A."/>
            <person name="de Oliveira D."/>
            <person name="Hacker K.P."/>
            <person name="Balassiano I."/>
            <person name="Costa F."/>
            <person name="Medeiros M.A."/>
            <person name="Reis M.G."/>
            <person name="Ko A.I."/>
            <person name="Wunder E.A."/>
        </authorList>
    </citation>
    <scope>NUCLEOTIDE SEQUENCE [LARGE SCALE GENOMIC DNA]</scope>
    <source>
        <strain evidence="1 2">B21</strain>
    </source>
</reference>
<gene>
    <name evidence="1" type="ORF">DLM77_21220</name>
</gene>
<comment type="caution">
    <text evidence="1">The sequence shown here is derived from an EMBL/GenBank/DDBJ whole genome shotgun (WGS) entry which is preliminary data.</text>
</comment>
<evidence type="ECO:0000313" key="1">
    <source>
        <dbReference type="EMBL" id="RHX77426.1"/>
    </source>
</evidence>
<dbReference type="RefSeq" id="WP_118958033.1">
    <property type="nucleotide sequence ID" value="NZ_QHCR01000019.1"/>
</dbReference>
<organism evidence="1 2">
    <name type="scientific">Leptospira yasudae</name>
    <dbReference type="NCBI Taxonomy" id="2202201"/>
    <lineage>
        <taxon>Bacteria</taxon>
        <taxon>Pseudomonadati</taxon>
        <taxon>Spirochaetota</taxon>
        <taxon>Spirochaetia</taxon>
        <taxon>Leptospirales</taxon>
        <taxon>Leptospiraceae</taxon>
        <taxon>Leptospira</taxon>
    </lineage>
</organism>
<reference evidence="2" key="1">
    <citation type="submission" date="2018-05" db="EMBL/GenBank/DDBJ databases">
        <title>Leptospira yasudae sp. nov. and Leptospira stimsonii sp. nov., two pathogenic species of the genus Leptospira isolated from environmental sources.</title>
        <authorList>
            <person name="Casanovas-Massana A."/>
            <person name="Hamond C."/>
            <person name="Santos L.A."/>
            <person name="Hacker K.P."/>
            <person name="Balassiano I."/>
            <person name="Medeiros M.A."/>
            <person name="Reis M.G."/>
            <person name="Ko A.I."/>
            <person name="Wunder E.A."/>
        </authorList>
    </citation>
    <scope>NUCLEOTIDE SEQUENCE [LARGE SCALE GENOMIC DNA]</scope>
    <source>
        <strain evidence="2">B21</strain>
    </source>
</reference>
<keyword evidence="2" id="KW-1185">Reference proteome</keyword>
<sequence length="84" mass="9369">MGTLGDQLPRKDRFISSEELSGYLDDIKSLAKNKGLEVETVIKAAEVLELKRRNDLYVSNGDYFDEQMGGFGAILRSIADSLQK</sequence>
<evidence type="ECO:0000313" key="2">
    <source>
        <dbReference type="Proteomes" id="UP000285569"/>
    </source>
</evidence>